<evidence type="ECO:0008006" key="4">
    <source>
        <dbReference type="Google" id="ProtNLM"/>
    </source>
</evidence>
<dbReference type="RefSeq" id="WP_217069311.1">
    <property type="nucleotide sequence ID" value="NZ_JAHQCS010000181.1"/>
</dbReference>
<name>A0ABS6JN37_9BACI</name>
<reference evidence="2 3" key="1">
    <citation type="submission" date="2021-06" db="EMBL/GenBank/DDBJ databases">
        <title>Bacillus sp. RD4P76, an endophyte from a halophyte.</title>
        <authorList>
            <person name="Sun J.-Q."/>
        </authorList>
    </citation>
    <scope>NUCLEOTIDE SEQUENCE [LARGE SCALE GENOMIC DNA]</scope>
    <source>
        <strain evidence="2 3">CGMCC 1.15917</strain>
    </source>
</reference>
<evidence type="ECO:0000313" key="2">
    <source>
        <dbReference type="EMBL" id="MBU9714609.1"/>
    </source>
</evidence>
<sequence>MRNCRNLKQITFFILSSIIVSFIAACQTEDSLEQNEILSEYIHMDFGYSSFSYPQTWDVVSIAKDVYLRYQDWENPENHRYSQVPYRYKFDFGKKAPENEVGEKQIEDFNDQQALQGETYRQLYYHTYFQHYATLEISKNGFTRLISNDEHMEEWNINGEEFRVLRQGNEWIINWYKNGAYFDLIILGEAGITTDEQSKELIETLFLH</sequence>
<dbReference type="EMBL" id="JAHQCS010000181">
    <property type="protein sequence ID" value="MBU9714609.1"/>
    <property type="molecule type" value="Genomic_DNA"/>
</dbReference>
<comment type="caution">
    <text evidence="2">The sequence shown here is derived from an EMBL/GenBank/DDBJ whole genome shotgun (WGS) entry which is preliminary data.</text>
</comment>
<organism evidence="2 3">
    <name type="scientific">Evansella tamaricis</name>
    <dbReference type="NCBI Taxonomy" id="2069301"/>
    <lineage>
        <taxon>Bacteria</taxon>
        <taxon>Bacillati</taxon>
        <taxon>Bacillota</taxon>
        <taxon>Bacilli</taxon>
        <taxon>Bacillales</taxon>
        <taxon>Bacillaceae</taxon>
        <taxon>Evansella</taxon>
    </lineage>
</organism>
<evidence type="ECO:0000313" key="3">
    <source>
        <dbReference type="Proteomes" id="UP000784880"/>
    </source>
</evidence>
<protein>
    <recommendedName>
        <fullName evidence="4">DUF4367 domain-containing protein</fullName>
    </recommendedName>
</protein>
<feature type="signal peptide" evidence="1">
    <location>
        <begin position="1"/>
        <end position="24"/>
    </location>
</feature>
<feature type="chain" id="PRO_5045678788" description="DUF4367 domain-containing protein" evidence="1">
    <location>
        <begin position="25"/>
        <end position="208"/>
    </location>
</feature>
<dbReference type="PROSITE" id="PS51257">
    <property type="entry name" value="PROKAR_LIPOPROTEIN"/>
    <property type="match status" value="1"/>
</dbReference>
<gene>
    <name evidence="2" type="ORF">KS419_22960</name>
</gene>
<dbReference type="Proteomes" id="UP000784880">
    <property type="component" value="Unassembled WGS sequence"/>
</dbReference>
<proteinExistence type="predicted"/>
<keyword evidence="1" id="KW-0732">Signal</keyword>
<accession>A0ABS6JN37</accession>
<keyword evidence="3" id="KW-1185">Reference proteome</keyword>
<evidence type="ECO:0000256" key="1">
    <source>
        <dbReference type="SAM" id="SignalP"/>
    </source>
</evidence>